<sequence length="132" mass="15390">MATFADIGWMREINDTEAEKVNELVESLLKKGWQGAPILFHSEWGLVTGSHRFAALQKLYGMLQHAEKFDTETIEQINFVLRETDLAEDVTDIVDDYCKREDIPFDWLPFDDLESVFAGTRIEKYKEEIAEW</sequence>
<protein>
    <submittedName>
        <fullName evidence="1">ParB N-terminal domain-containing protein</fullName>
    </submittedName>
</protein>
<gene>
    <name evidence="1" type="ORF">KKP3000_000477</name>
</gene>
<dbReference type="Proteomes" id="UP001579974">
    <property type="component" value="Unassembled WGS sequence"/>
</dbReference>
<organism evidence="1 2">
    <name type="scientific">Alicyclobacillus fastidiosus</name>
    <dbReference type="NCBI Taxonomy" id="392011"/>
    <lineage>
        <taxon>Bacteria</taxon>
        <taxon>Bacillati</taxon>
        <taxon>Bacillota</taxon>
        <taxon>Bacilli</taxon>
        <taxon>Bacillales</taxon>
        <taxon>Alicyclobacillaceae</taxon>
        <taxon>Alicyclobacillus</taxon>
    </lineage>
</organism>
<reference evidence="1 2" key="1">
    <citation type="journal article" date="2024" name="Int. J. Mol. Sci.">
        <title>Exploration of Alicyclobacillus spp. Genome in Search of Antibiotic Resistance.</title>
        <authorList>
            <person name="Bucka-Kolendo J."/>
            <person name="Kiousi D.E."/>
            <person name="Dekowska A."/>
            <person name="Mikolajczuk-Szczyrba A."/>
            <person name="Karadedos D.M."/>
            <person name="Michael P."/>
            <person name="Galanis A."/>
            <person name="Sokolowska B."/>
        </authorList>
    </citation>
    <scope>NUCLEOTIDE SEQUENCE [LARGE SCALE GENOMIC DNA]</scope>
    <source>
        <strain evidence="1 2">KKP 3000</strain>
    </source>
</reference>
<name>A0ABV5AHU9_9BACL</name>
<evidence type="ECO:0000313" key="1">
    <source>
        <dbReference type="EMBL" id="MFB5191701.1"/>
    </source>
</evidence>
<dbReference type="EMBL" id="JBDXSU010000013">
    <property type="protein sequence ID" value="MFB5191701.1"/>
    <property type="molecule type" value="Genomic_DNA"/>
</dbReference>
<accession>A0ABV5AHU9</accession>
<comment type="caution">
    <text evidence="1">The sequence shown here is derived from an EMBL/GenBank/DDBJ whole genome shotgun (WGS) entry which is preliminary data.</text>
</comment>
<dbReference type="SUPFAM" id="SSF110849">
    <property type="entry name" value="ParB/Sulfiredoxin"/>
    <property type="match status" value="1"/>
</dbReference>
<proteinExistence type="predicted"/>
<evidence type="ECO:0000313" key="2">
    <source>
        <dbReference type="Proteomes" id="UP001579974"/>
    </source>
</evidence>
<dbReference type="InterPro" id="IPR036086">
    <property type="entry name" value="ParB/Sulfiredoxin_sf"/>
</dbReference>
<keyword evidence="2" id="KW-1185">Reference proteome</keyword>
<dbReference type="RefSeq" id="WP_275474159.1">
    <property type="nucleotide sequence ID" value="NZ_CP162940.1"/>
</dbReference>